<feature type="region of interest" description="Disordered" evidence="1">
    <location>
        <begin position="1349"/>
        <end position="1373"/>
    </location>
</feature>
<dbReference type="SUPFAM" id="SSF48371">
    <property type="entry name" value="ARM repeat"/>
    <property type="match status" value="2"/>
</dbReference>
<dbReference type="PROSITE" id="PS00108">
    <property type="entry name" value="PROTEIN_KINASE_ST"/>
    <property type="match status" value="1"/>
</dbReference>
<feature type="domain" description="Protein kinase" evidence="3">
    <location>
        <begin position="229"/>
        <end position="477"/>
    </location>
</feature>
<dbReference type="Pfam" id="PF00069">
    <property type="entry name" value="Pkinase"/>
    <property type="match status" value="1"/>
</dbReference>
<protein>
    <recommendedName>
        <fullName evidence="3">Protein kinase domain-containing protein</fullName>
    </recommendedName>
</protein>
<dbReference type="PROSITE" id="PS50011">
    <property type="entry name" value="PROTEIN_KINASE_DOM"/>
    <property type="match status" value="1"/>
</dbReference>
<evidence type="ECO:0000256" key="2">
    <source>
        <dbReference type="SAM" id="SignalP"/>
    </source>
</evidence>
<dbReference type="InterPro" id="IPR016024">
    <property type="entry name" value="ARM-type_fold"/>
</dbReference>
<gene>
    <name evidence="4" type="ORF">Ae201684_001848</name>
</gene>
<feature type="signal peptide" evidence="2">
    <location>
        <begin position="1"/>
        <end position="21"/>
    </location>
</feature>
<dbReference type="Proteomes" id="UP000481153">
    <property type="component" value="Unassembled WGS sequence"/>
</dbReference>
<dbReference type="InterPro" id="IPR000225">
    <property type="entry name" value="Armadillo"/>
</dbReference>
<keyword evidence="2" id="KW-0732">Signal</keyword>
<reference evidence="4 5" key="1">
    <citation type="submission" date="2019-07" db="EMBL/GenBank/DDBJ databases">
        <title>Genomics analysis of Aphanomyces spp. identifies a new class of oomycete effector associated with host adaptation.</title>
        <authorList>
            <person name="Gaulin E."/>
        </authorList>
    </citation>
    <scope>NUCLEOTIDE SEQUENCE [LARGE SCALE GENOMIC DNA]</scope>
    <source>
        <strain evidence="4 5">ATCC 201684</strain>
    </source>
</reference>
<dbReference type="PANTHER" id="PTHR44329:SF214">
    <property type="entry name" value="PROTEIN KINASE DOMAIN-CONTAINING PROTEIN"/>
    <property type="match status" value="1"/>
</dbReference>
<dbReference type="EMBL" id="VJMJ01000017">
    <property type="protein sequence ID" value="KAF0743373.1"/>
    <property type="molecule type" value="Genomic_DNA"/>
</dbReference>
<dbReference type="InterPro" id="IPR008271">
    <property type="entry name" value="Ser/Thr_kinase_AS"/>
</dbReference>
<evidence type="ECO:0000313" key="4">
    <source>
        <dbReference type="EMBL" id="KAF0743373.1"/>
    </source>
</evidence>
<feature type="compositionally biased region" description="Low complexity" evidence="1">
    <location>
        <begin position="1349"/>
        <end position="1360"/>
    </location>
</feature>
<dbReference type="SMART" id="SM00220">
    <property type="entry name" value="S_TKc"/>
    <property type="match status" value="1"/>
</dbReference>
<comment type="caution">
    <text evidence="4">The sequence shown here is derived from an EMBL/GenBank/DDBJ whole genome shotgun (WGS) entry which is preliminary data.</text>
</comment>
<dbReference type="InterPro" id="IPR051681">
    <property type="entry name" value="Ser/Thr_Kinases-Pseudokinases"/>
</dbReference>
<evidence type="ECO:0000313" key="5">
    <source>
        <dbReference type="Proteomes" id="UP000481153"/>
    </source>
</evidence>
<keyword evidence="5" id="KW-1185">Reference proteome</keyword>
<dbReference type="GO" id="GO:0004674">
    <property type="term" value="F:protein serine/threonine kinase activity"/>
    <property type="evidence" value="ECO:0007669"/>
    <property type="project" value="TreeGrafter"/>
</dbReference>
<dbReference type="VEuPathDB" id="FungiDB:AeMF1_000699"/>
<dbReference type="GO" id="GO:0005524">
    <property type="term" value="F:ATP binding"/>
    <property type="evidence" value="ECO:0007669"/>
    <property type="project" value="InterPro"/>
</dbReference>
<feature type="chain" id="PRO_5026262523" description="Protein kinase domain-containing protein" evidence="2">
    <location>
        <begin position="22"/>
        <end position="1395"/>
    </location>
</feature>
<dbReference type="InterPro" id="IPR059179">
    <property type="entry name" value="MLKL-like_MCAfunc"/>
</dbReference>
<dbReference type="SMART" id="SM00185">
    <property type="entry name" value="ARM"/>
    <property type="match status" value="9"/>
</dbReference>
<dbReference type="PANTHER" id="PTHR44329">
    <property type="entry name" value="SERINE/THREONINE-PROTEIN KINASE TNNI3K-RELATED"/>
    <property type="match status" value="1"/>
</dbReference>
<sequence length="1395" mass="153278">MSGAALGVAAIVANVLVPGAGLIVQHLPQIAAFLSGINGKCDQLSINEAHFKRVSSRLHELLTQLTTMEANGQLPSIQVVKRYTELLDAFDAFLTKYLASNFICRLLTQDTVLNKITVFHQEVDELLTVLNLAHIAHMTDWRAEYELDQADENTKWTALLQSNRLLVDECVDGRKQREAMLRLLHALHRPTVSGQQRQLVKTAFQALQRISNSAVVEVPPWFVPPEDVSISNVAFARGATAAIHHGVWRLHTPVVVKCFNSTGPHLDHEIELWVKLRHPYVLAMYGACHIGNTPFVLCEVAHTSLDAYSCQLESPVERSHEIPRMLWEAALGVQHLHQNNIVHGDLKCNNLLVTNDGHIKVADFGSSFHLLMGARPTETQEFSLRWTAPECLDGATSRTLATDIFALGLCFVEALTTEVPFSEFTADADVREAIRSGRLPDLHDWPGFIPLVAAMCHSDPTQRPAIDSIVVKLHDMLAAMPHTAACSYCASTLLPQATFCHSCGVAVKASAISTAEGSSSIQPRQIPDSDHIVREYGYALKDEPKSENPIEKDRARRRRHSIHLSISDIHNMVANQEVESLVDLLTQAAAPMQEKALQALLNMAAEAPRLVASGVLDPLVGLAARGSTPTCKELAAALLGLLAYRRSENAKLIREKGGIHALIKLLRQGTFVQRSFALRGIAYITDVDADSCMLVVDESGISAVCEMLRGSDRLKEHALWVLANISDEAIQCGLVDTSLLLQIVTEIEDMSYDQQAHALRLLANTVESLPRKLVVSLIPLLVTLMRRHQHEGVLARAMAKVSFINDEYSSLLVHCGAIPLLWALFQQNKSSEACLVALTNLAIDDDCRCQLSRNRGLVLALTCLKHENPPCIQTAAAHLCHNLSLEEANREWIVELGGVRSLLQLILERNELVHLGLVTLSRLTLISSSLDPFVPVVAWSVHQLLPRRRDDDFMVVVLGMLQNTILNEQCMEAFLSAGGIAILLKLLMKSSHTHLVIAILANVSNSYDSVTAIVRDPEAMYTIMNSASSSTWLEKRQALRCVSNITYIEPASMQVVKGRGIPLLVEIISTPRNEADPRFERQSYALAIIYHLTHHEPFQTLLMNDTSLIPKLRRWASSSTSGATIAHATLMRLGLSTTRKGTMRSLYKTTIAKLKHAVSSLSNQDDEEASPLVIQLQQKRSRLNALHVLAGRIPHETSPQDIVASGALDIILTFLDDKTLRSPALRVIYLIVDHSEQPSQNSIDRMLPPLLRVTKSDRGSERTLATEIVLSLANHGHVKADIVCDLTPEDDTACTDRPNFIRIVKAAFQRLEAFERLLYSPIQSPRVFSLGKHKIAMYATAVATTPTPAGTAATTSVPAATPTPTPTPTATKSSASTFATTFAAGLVAGFLVMLT</sequence>
<dbReference type="Gene3D" id="1.10.510.10">
    <property type="entry name" value="Transferase(Phosphotransferase) domain 1"/>
    <property type="match status" value="1"/>
</dbReference>
<accession>A0A6G0XSB5</accession>
<dbReference type="CDD" id="cd21037">
    <property type="entry name" value="MLKL_NTD"/>
    <property type="match status" value="1"/>
</dbReference>
<organism evidence="4 5">
    <name type="scientific">Aphanomyces euteiches</name>
    <dbReference type="NCBI Taxonomy" id="100861"/>
    <lineage>
        <taxon>Eukaryota</taxon>
        <taxon>Sar</taxon>
        <taxon>Stramenopiles</taxon>
        <taxon>Oomycota</taxon>
        <taxon>Saprolegniomycetes</taxon>
        <taxon>Saprolegniales</taxon>
        <taxon>Verrucalvaceae</taxon>
        <taxon>Aphanomyces</taxon>
    </lineage>
</organism>
<proteinExistence type="predicted"/>
<dbReference type="InterPro" id="IPR011989">
    <property type="entry name" value="ARM-like"/>
</dbReference>
<evidence type="ECO:0000259" key="3">
    <source>
        <dbReference type="PROSITE" id="PS50011"/>
    </source>
</evidence>
<dbReference type="Gene3D" id="1.25.10.10">
    <property type="entry name" value="Leucine-rich Repeat Variant"/>
    <property type="match status" value="2"/>
</dbReference>
<name>A0A6G0XSB5_9STRA</name>
<dbReference type="SUPFAM" id="SSF56112">
    <property type="entry name" value="Protein kinase-like (PK-like)"/>
    <property type="match status" value="1"/>
</dbReference>
<evidence type="ECO:0000256" key="1">
    <source>
        <dbReference type="SAM" id="MobiDB-lite"/>
    </source>
</evidence>
<dbReference type="InterPro" id="IPR011009">
    <property type="entry name" value="Kinase-like_dom_sf"/>
</dbReference>
<dbReference type="InterPro" id="IPR000719">
    <property type="entry name" value="Prot_kinase_dom"/>
</dbReference>